<keyword evidence="15" id="KW-0922">Interferon antiviral system evasion</keyword>
<gene>
    <name evidence="18 20" type="primary">E7</name>
</gene>
<feature type="zinc finger region" evidence="18">
    <location>
        <begin position="57"/>
        <end position="93"/>
    </location>
</feature>
<dbReference type="GO" id="GO:0008270">
    <property type="term" value="F:zinc ion binding"/>
    <property type="evidence" value="ECO:0007669"/>
    <property type="project" value="UniProtKB-KW"/>
</dbReference>
<dbReference type="GO" id="GO:0006351">
    <property type="term" value="P:DNA-templated transcription"/>
    <property type="evidence" value="ECO:0007669"/>
    <property type="project" value="UniProtKB-UniRule"/>
</dbReference>
<comment type="subcellular location">
    <subcellularLocation>
        <location evidence="18">Host cytoplasm</location>
    </subcellularLocation>
    <subcellularLocation>
        <location evidence="18">Host nucleus</location>
    </subcellularLocation>
    <text evidence="18">Predominantly found in the host nucleus.</text>
</comment>
<dbReference type="GO" id="GO:0042025">
    <property type="term" value="C:host cell nucleus"/>
    <property type="evidence" value="ECO:0007669"/>
    <property type="project" value="UniProtKB-SubCell"/>
</dbReference>
<evidence type="ECO:0000256" key="7">
    <source>
        <dbReference type="ARBA" id="ARBA00022771"/>
    </source>
</evidence>
<evidence type="ECO:0000256" key="19">
    <source>
        <dbReference type="PIRNR" id="PIRNR003407"/>
    </source>
</evidence>
<comment type="caution">
    <text evidence="18">Lacks conserved residue(s) required for the propagation of feature annotation.</text>
</comment>
<dbReference type="GO" id="GO:0019904">
    <property type="term" value="F:protein domain specific binding"/>
    <property type="evidence" value="ECO:0007669"/>
    <property type="project" value="UniProtKB-UniRule"/>
</dbReference>
<reference evidence="20 21" key="1">
    <citation type="journal article" date="2014" name="Genome Biol. Evol.">
        <title>Novel papillomaviruses in free-ranging Iberian bats: no virus-host co-evolution, no strict host specificity, and hints for recombination.</title>
        <authorList>
            <person name="Garcia-Perez R."/>
            <person name="Ibanez C."/>
            <person name="Godinez J.M."/>
            <person name="Arechiga N."/>
            <person name="Garin I."/>
            <person name="Perez-Suarez G."/>
            <person name="de Paz O."/>
            <person name="Juste J."/>
            <person name="Echevarria J.E."/>
            <person name="Bravo I.G."/>
        </authorList>
    </citation>
    <scope>NUCLEOTIDE SEQUENCE [LARGE SCALE GENOMIC DNA]</scope>
</reference>
<keyword evidence="4 18" id="KW-0945">Host-virus interaction</keyword>
<organism evidence="20 21">
    <name type="scientific">Eptesicus serotinus papillomavirus 2</name>
    <dbReference type="NCBI Taxonomy" id="1464072"/>
    <lineage>
        <taxon>Viruses</taxon>
        <taxon>Monodnaviria</taxon>
        <taxon>Shotokuvirae</taxon>
        <taxon>Cossaviricota</taxon>
        <taxon>Papovaviricetes</taxon>
        <taxon>Zurhausenvirales</taxon>
        <taxon>Papillomaviridae</taxon>
        <taxon>Firstpapillomavirinae</taxon>
        <taxon>Dyoomegapapillomavirus</taxon>
        <taxon>Dyoomegapapillomavirus 1</taxon>
    </lineage>
</organism>
<evidence type="ECO:0000256" key="15">
    <source>
        <dbReference type="ARBA" id="ARBA00023258"/>
    </source>
</evidence>
<keyword evidence="7 18" id="KW-0863">Zinc-finger</keyword>
<dbReference type="EMBL" id="KC858264">
    <property type="protein sequence ID" value="AHJ81391.1"/>
    <property type="molecule type" value="Genomic_DNA"/>
</dbReference>
<keyword evidence="21" id="KW-1185">Reference proteome</keyword>
<comment type="similarity">
    <text evidence="18 19">Belongs to the papillomaviridae E7 protein family.</text>
</comment>
<accession>W8EAA8</accession>
<dbReference type="GO" id="GO:0030430">
    <property type="term" value="C:host cell cytoplasm"/>
    <property type="evidence" value="ECO:0007669"/>
    <property type="project" value="UniProtKB-SubCell"/>
</dbReference>
<evidence type="ECO:0000256" key="18">
    <source>
        <dbReference type="HAMAP-Rule" id="MF_04004"/>
    </source>
</evidence>
<feature type="short sequence motif" description="LXCXE motif; interaction with host RB1 and TMEM173/STING" evidence="18">
    <location>
        <begin position="22"/>
        <end position="26"/>
    </location>
</feature>
<dbReference type="Pfam" id="PF00527">
    <property type="entry name" value="E7"/>
    <property type="match status" value="1"/>
</dbReference>
<keyword evidence="14 18" id="KW-1035">Host cytoplasm</keyword>
<dbReference type="GO" id="GO:0003700">
    <property type="term" value="F:DNA-binding transcription factor activity"/>
    <property type="evidence" value="ECO:0007669"/>
    <property type="project" value="UniProtKB-UniRule"/>
</dbReference>
<name>W8EAA8_9PAPI</name>
<dbReference type="OrthoDB" id="28045at10239"/>
<proteinExistence type="inferred from homology"/>
<keyword evidence="6 18" id="KW-0479">Metal-binding</keyword>
<keyword evidence="11 18" id="KW-0238">DNA-binding</keyword>
<protein>
    <recommendedName>
        <fullName evidence="18 19">Protein E7</fullName>
    </recommendedName>
</protein>
<evidence type="ECO:0000313" key="20">
    <source>
        <dbReference type="EMBL" id="AHJ81391.1"/>
    </source>
</evidence>
<keyword evidence="9 18" id="KW-0862">Zinc</keyword>
<keyword evidence="13 18" id="KW-0804">Transcription</keyword>
<keyword evidence="3 18" id="KW-1048">Host nucleus</keyword>
<comment type="function">
    <text evidence="19">E7 protein has both transforming and trans-activating activities.</text>
</comment>
<dbReference type="SUPFAM" id="SSF161234">
    <property type="entry name" value="E7 C-terminal domain-like"/>
    <property type="match status" value="1"/>
</dbReference>
<keyword evidence="12 18" id="KW-0010">Activator</keyword>
<sequence>MIGNAPTLKDIVLTEIPEAVDLLCHETMPSEEELGAGDSHSGNRPRAQQVHVILTWCGRCDQDIRVCIETEQQSLVILESLLLKDLQILCPECYQNL</sequence>
<comment type="subunit">
    <text evidence="18">Homodimer. Homooligomer. Interacts with host RB1; this interaction induces dissociation of RB1-E2F1 complex thereby disrupting RB1 activity. Interacts with host EP300; this interaction represses EP300 transcriptional activity. Interacts with protein E2; this interaction inhibits E7 oncogenic activity. Interacts with host TMEM173/STING; this interaction impairs the ability of TMEM173/STING to sense cytosolic DNA and promote the production of type I interferon (IFN-alpha and IFN-beta).</text>
</comment>
<evidence type="ECO:0000256" key="9">
    <source>
        <dbReference type="ARBA" id="ARBA00022833"/>
    </source>
</evidence>
<dbReference type="GO" id="GO:0003677">
    <property type="term" value="F:DNA binding"/>
    <property type="evidence" value="ECO:0007669"/>
    <property type="project" value="UniProtKB-UniRule"/>
</dbReference>
<dbReference type="GO" id="GO:0052170">
    <property type="term" value="P:symbiont-mediated suppression of host innate immune response"/>
    <property type="evidence" value="ECO:0007669"/>
    <property type="project" value="UniProtKB-KW"/>
</dbReference>
<dbReference type="GO" id="GO:0039502">
    <property type="term" value="P:symbiont-mediated suppression of host type I interferon-mediated signaling pathway"/>
    <property type="evidence" value="ECO:0007669"/>
    <property type="project" value="UniProtKB-UniRule"/>
</dbReference>
<evidence type="ECO:0000256" key="2">
    <source>
        <dbReference type="ARBA" id="ARBA00022518"/>
    </source>
</evidence>
<evidence type="ECO:0000256" key="12">
    <source>
        <dbReference type="ARBA" id="ARBA00023159"/>
    </source>
</evidence>
<keyword evidence="2 18" id="KW-0244">Early protein</keyword>
<evidence type="ECO:0000256" key="14">
    <source>
        <dbReference type="ARBA" id="ARBA00023200"/>
    </source>
</evidence>
<evidence type="ECO:0000256" key="10">
    <source>
        <dbReference type="ARBA" id="ARBA00023015"/>
    </source>
</evidence>
<dbReference type="HAMAP" id="MF_04004">
    <property type="entry name" value="PPV_E7"/>
    <property type="match status" value="1"/>
</dbReference>
<evidence type="ECO:0000313" key="21">
    <source>
        <dbReference type="Proteomes" id="UP000118015"/>
    </source>
</evidence>
<evidence type="ECO:0000256" key="16">
    <source>
        <dbReference type="ARBA" id="ARBA00023280"/>
    </source>
</evidence>
<keyword evidence="8 18" id="KW-1114">Inhibition of host interferon signaling pathway by virus</keyword>
<dbReference type="Proteomes" id="UP000118015">
    <property type="component" value="Segment"/>
</dbReference>
<evidence type="ECO:0000256" key="17">
    <source>
        <dbReference type="ARBA" id="ARBA00023309"/>
    </source>
</evidence>
<dbReference type="InterPro" id="IPR000148">
    <property type="entry name" value="Papilloma_E7"/>
</dbReference>
<feature type="short sequence motif" description="Nuclear export signal" evidence="18">
    <location>
        <begin position="75"/>
        <end position="83"/>
    </location>
</feature>
<dbReference type="RefSeq" id="YP_009507261.1">
    <property type="nucleotide sequence ID" value="NC_038517.1"/>
</dbReference>
<dbReference type="GO" id="GO:0039645">
    <property type="term" value="P:symbiont-mediated perturbation of host cell cycle G1/S transition checkpoint"/>
    <property type="evidence" value="ECO:0007669"/>
    <property type="project" value="UniProtKB-UniRule"/>
</dbReference>
<keyword evidence="10 18" id="KW-0805">Transcription regulation</keyword>
<dbReference type="GeneID" id="37618211"/>
<comment type="domain">
    <text evidence="18">The E7 terminal domain is an intrinsically disordered domain, whose flexibility and conformational transitions confer target adaptability to the oncoprotein. It allows adaptation to a variety of protein targets and exposes the PEST degradation sequence that regulates its turnover in the cell.</text>
</comment>
<keyword evidence="16 18" id="KW-0899">Viral immunoevasion</keyword>
<evidence type="ECO:0000256" key="8">
    <source>
        <dbReference type="ARBA" id="ARBA00022830"/>
    </source>
</evidence>
<evidence type="ECO:0000256" key="1">
    <source>
        <dbReference type="ARBA" id="ARBA00022504"/>
    </source>
</evidence>
<evidence type="ECO:0000256" key="6">
    <source>
        <dbReference type="ARBA" id="ARBA00022723"/>
    </source>
</evidence>
<keyword evidence="1 18" id="KW-1121">Modulation of host cell cycle by virus</keyword>
<evidence type="ECO:0000256" key="3">
    <source>
        <dbReference type="ARBA" id="ARBA00022562"/>
    </source>
</evidence>
<dbReference type="Gene3D" id="3.30.160.330">
    <property type="match status" value="1"/>
</dbReference>
<comment type="function">
    <text evidence="18">Plays a role in viral genome replication by driving entry of quiescent cells into the cell cycle. Stimulation of progression from G1 to S phase allows the virus to efficiently use the cellular DNA replicating machinery to achieve viral genome replication. E7 protein has both transforming and trans-activating activities. Induces the disassembly of the E2F1 transcription factor from RB1, with subsequent transcriptional activation of E2F1-regulated S-phase genes. Interferes with host histone deacetylation mediated by HDAC1 and HDAC2, leading to transcription activation. Plays also a role in the inhibition of both antiviral and antiproliferative functions of host interferon alpha. Interaction with host TMEM173/STING impairs the ability of TMEM173/STING to sense cytosolic DNA and promote the production of type I interferon (IFN-alpha and IFN-beta).</text>
</comment>
<evidence type="ECO:0000256" key="5">
    <source>
        <dbReference type="ARBA" id="ARBA00022632"/>
    </source>
</evidence>
<dbReference type="KEGG" id="vg:37618211"/>
<comment type="PTM">
    <text evidence="18">Highly phosphorylated.</text>
</comment>
<evidence type="ECO:0000256" key="4">
    <source>
        <dbReference type="ARBA" id="ARBA00022581"/>
    </source>
</evidence>
<keyword evidence="17 18" id="KW-1078">G1/S host cell cycle checkpoint dysregulation by virus</keyword>
<evidence type="ECO:0000256" key="13">
    <source>
        <dbReference type="ARBA" id="ARBA00023163"/>
    </source>
</evidence>
<evidence type="ECO:0000256" key="11">
    <source>
        <dbReference type="ARBA" id="ARBA00023125"/>
    </source>
</evidence>
<keyword evidence="5 18" id="KW-1090">Inhibition of host innate immune response by virus</keyword>
<dbReference type="PIRSF" id="PIRSF003407">
    <property type="entry name" value="Papvi_E7"/>
    <property type="match status" value="1"/>
</dbReference>